<feature type="compositionally biased region" description="Basic and acidic residues" evidence="1">
    <location>
        <begin position="39"/>
        <end position="65"/>
    </location>
</feature>
<feature type="compositionally biased region" description="Polar residues" evidence="1">
    <location>
        <begin position="19"/>
        <end position="29"/>
    </location>
</feature>
<accession>A0A3B1B3R7</accession>
<dbReference type="AlphaFoldDB" id="A0A3B1B3R7"/>
<proteinExistence type="predicted"/>
<name>A0A3B1B3R7_9ZZZZ</name>
<reference evidence="2" key="1">
    <citation type="submission" date="2018-06" db="EMBL/GenBank/DDBJ databases">
        <authorList>
            <person name="Zhirakovskaya E."/>
        </authorList>
    </citation>
    <scope>NUCLEOTIDE SEQUENCE</scope>
</reference>
<sequence>MAMSIDRVLSDAVNGAQKGLQTARKNSAQLAAAGSGPSKPDENKSDTRVEKAADADLGKLVDVKA</sequence>
<organism evidence="2">
    <name type="scientific">hydrothermal vent metagenome</name>
    <dbReference type="NCBI Taxonomy" id="652676"/>
    <lineage>
        <taxon>unclassified sequences</taxon>
        <taxon>metagenomes</taxon>
        <taxon>ecological metagenomes</taxon>
    </lineage>
</organism>
<evidence type="ECO:0000256" key="1">
    <source>
        <dbReference type="SAM" id="MobiDB-lite"/>
    </source>
</evidence>
<protein>
    <submittedName>
        <fullName evidence="2">Uncharacterized protein</fullName>
    </submittedName>
</protein>
<dbReference type="EMBL" id="UOFZ01000073">
    <property type="protein sequence ID" value="VAX12926.1"/>
    <property type="molecule type" value="Genomic_DNA"/>
</dbReference>
<feature type="region of interest" description="Disordered" evidence="1">
    <location>
        <begin position="18"/>
        <end position="65"/>
    </location>
</feature>
<evidence type="ECO:0000313" key="2">
    <source>
        <dbReference type="EMBL" id="VAX12926.1"/>
    </source>
</evidence>
<gene>
    <name evidence="2" type="ORF">MNBD_GAMMA24-1527</name>
</gene>